<gene>
    <name evidence="1" type="ORF">GUH15_12725</name>
</gene>
<feature type="non-terminal residue" evidence="1">
    <location>
        <position position="1"/>
    </location>
</feature>
<comment type="caution">
    <text evidence="1">The sequence shown here is derived from an EMBL/GenBank/DDBJ whole genome shotgun (WGS) entry which is preliminary data.</text>
</comment>
<proteinExistence type="predicted"/>
<name>A0A8I0H5K3_XANCI</name>
<dbReference type="AlphaFoldDB" id="A0A8I0H5K3"/>
<sequence length="39" mass="4644">LGIMLFDMDYSDPENIQPMFFRAIMRHGVVDLRDCEVLR</sequence>
<evidence type="ECO:0000313" key="1">
    <source>
        <dbReference type="EMBL" id="MBD4336905.1"/>
    </source>
</evidence>
<dbReference type="EMBL" id="JAABFR010000947">
    <property type="protein sequence ID" value="MBD4336905.1"/>
    <property type="molecule type" value="Genomic_DNA"/>
</dbReference>
<organism evidence="1 2">
    <name type="scientific">Xanthomonas citri pv. citri</name>
    <dbReference type="NCBI Taxonomy" id="611301"/>
    <lineage>
        <taxon>Bacteria</taxon>
        <taxon>Pseudomonadati</taxon>
        <taxon>Pseudomonadota</taxon>
        <taxon>Gammaproteobacteria</taxon>
        <taxon>Lysobacterales</taxon>
        <taxon>Lysobacteraceae</taxon>
        <taxon>Xanthomonas</taxon>
    </lineage>
</organism>
<protein>
    <submittedName>
        <fullName evidence="1">Type I-C CRISPR-associated protein Cas5</fullName>
    </submittedName>
</protein>
<dbReference type="Proteomes" id="UP000653002">
    <property type="component" value="Unassembled WGS sequence"/>
</dbReference>
<evidence type="ECO:0000313" key="2">
    <source>
        <dbReference type="Proteomes" id="UP000653002"/>
    </source>
</evidence>
<reference evidence="1" key="1">
    <citation type="submission" date="2020-01" db="EMBL/GenBank/DDBJ databases">
        <authorList>
            <person name="Richard D."/>
        </authorList>
    </citation>
    <scope>NUCLEOTIDE SEQUENCE</scope>
    <source>
        <strain evidence="1">JP541</strain>
    </source>
</reference>
<accession>A0A8I0H5K3</accession>
<dbReference type="Gene3D" id="3.30.70.2660">
    <property type="match status" value="1"/>
</dbReference>